<dbReference type="InterPro" id="IPR016032">
    <property type="entry name" value="Sig_transdc_resp-reg_C-effctor"/>
</dbReference>
<gene>
    <name evidence="8" type="ORF">GCM10010389_16200</name>
</gene>
<reference evidence="8" key="1">
    <citation type="journal article" date="2014" name="Int. J. Syst. Evol. Microbiol.">
        <title>Complete genome sequence of Corynebacterium casei LMG S-19264T (=DSM 44701T), isolated from a smear-ripened cheese.</title>
        <authorList>
            <consortium name="US DOE Joint Genome Institute (JGI-PGF)"/>
            <person name="Walter F."/>
            <person name="Albersmeier A."/>
            <person name="Kalinowski J."/>
            <person name="Ruckert C."/>
        </authorList>
    </citation>
    <scope>NUCLEOTIDE SEQUENCE</scope>
    <source>
        <strain evidence="8">JCM 5016</strain>
    </source>
</reference>
<protein>
    <submittedName>
        <fullName evidence="8">SARP family transcriptional regulator</fullName>
    </submittedName>
</protein>
<evidence type="ECO:0000256" key="6">
    <source>
        <dbReference type="PROSITE-ProRule" id="PRU01091"/>
    </source>
</evidence>
<keyword evidence="2" id="KW-0902">Two-component regulatory system</keyword>
<comment type="caution">
    <text evidence="8">The sequence shown here is derived from an EMBL/GenBank/DDBJ whole genome shotgun (WGS) entry which is preliminary data.</text>
</comment>
<feature type="DNA-binding region" description="OmpR/PhoB-type" evidence="6">
    <location>
        <begin position="1"/>
        <end position="83"/>
    </location>
</feature>
<evidence type="ECO:0000313" key="9">
    <source>
        <dbReference type="Proteomes" id="UP000623010"/>
    </source>
</evidence>
<sequence>MTPTAPKQRRVLALLSARANQLILTEEFHRELWGGRPPRTAAATLHTYVGQLRRAMARALTVAPHVVSERLLITQPGGYLLRVDPDGHDFTRYHQLLEKADEARRAQQAEEAVLHYRAALGLWRGPALADIVCGPVLRVWADCADESRLNTTEKLIELELQLGNPLEVLSELRELAARHPLHENLHGQLMVALSQAGRRNEALEAYHSLRRRIVGELGLEPSARLTLLQQQIITSQTSTPERYDYRSTRRSA</sequence>
<evidence type="ECO:0000256" key="5">
    <source>
        <dbReference type="ARBA" id="ARBA00023163"/>
    </source>
</evidence>
<evidence type="ECO:0000256" key="3">
    <source>
        <dbReference type="ARBA" id="ARBA00023015"/>
    </source>
</evidence>
<dbReference type="Proteomes" id="UP000623010">
    <property type="component" value="Unassembled WGS sequence"/>
</dbReference>
<keyword evidence="5" id="KW-0804">Transcription</keyword>
<dbReference type="InterPro" id="IPR005158">
    <property type="entry name" value="BTAD"/>
</dbReference>
<dbReference type="PANTHER" id="PTHR35807">
    <property type="entry name" value="TRANSCRIPTIONAL REGULATOR REDD-RELATED"/>
    <property type="match status" value="1"/>
</dbReference>
<evidence type="ECO:0000259" key="7">
    <source>
        <dbReference type="PROSITE" id="PS51755"/>
    </source>
</evidence>
<accession>A0A918R009</accession>
<dbReference type="SMART" id="SM00862">
    <property type="entry name" value="Trans_reg_C"/>
    <property type="match status" value="1"/>
</dbReference>
<evidence type="ECO:0000256" key="4">
    <source>
        <dbReference type="ARBA" id="ARBA00023125"/>
    </source>
</evidence>
<dbReference type="SMART" id="SM01043">
    <property type="entry name" value="BTAD"/>
    <property type="match status" value="1"/>
</dbReference>
<organism evidence="8 9">
    <name type="scientific">Streptomyces echinoruber</name>
    <dbReference type="NCBI Taxonomy" id="68898"/>
    <lineage>
        <taxon>Bacteria</taxon>
        <taxon>Bacillati</taxon>
        <taxon>Actinomycetota</taxon>
        <taxon>Actinomycetes</taxon>
        <taxon>Kitasatosporales</taxon>
        <taxon>Streptomycetaceae</taxon>
        <taxon>Streptomyces</taxon>
    </lineage>
</organism>
<evidence type="ECO:0000313" key="8">
    <source>
        <dbReference type="EMBL" id="GGZ79340.1"/>
    </source>
</evidence>
<dbReference type="InterPro" id="IPR036388">
    <property type="entry name" value="WH-like_DNA-bd_sf"/>
</dbReference>
<dbReference type="Gene3D" id="1.10.10.10">
    <property type="entry name" value="Winged helix-like DNA-binding domain superfamily/Winged helix DNA-binding domain"/>
    <property type="match status" value="1"/>
</dbReference>
<dbReference type="InterPro" id="IPR051677">
    <property type="entry name" value="AfsR-DnrI-RedD_regulator"/>
</dbReference>
<dbReference type="Pfam" id="PF00486">
    <property type="entry name" value="Trans_reg_C"/>
    <property type="match status" value="1"/>
</dbReference>
<keyword evidence="9" id="KW-1185">Reference proteome</keyword>
<name>A0A918R009_9ACTN</name>
<dbReference type="PANTHER" id="PTHR35807:SF1">
    <property type="entry name" value="TRANSCRIPTIONAL REGULATOR REDD"/>
    <property type="match status" value="1"/>
</dbReference>
<reference evidence="8" key="2">
    <citation type="submission" date="2020-09" db="EMBL/GenBank/DDBJ databases">
        <authorList>
            <person name="Sun Q."/>
            <person name="Ohkuma M."/>
        </authorList>
    </citation>
    <scope>NUCLEOTIDE SEQUENCE</scope>
    <source>
        <strain evidence="8">JCM 5016</strain>
    </source>
</reference>
<dbReference type="InterPro" id="IPR011990">
    <property type="entry name" value="TPR-like_helical_dom_sf"/>
</dbReference>
<proteinExistence type="inferred from homology"/>
<dbReference type="InterPro" id="IPR001867">
    <property type="entry name" value="OmpR/PhoB-type_DNA-bd"/>
</dbReference>
<keyword evidence="4 6" id="KW-0238">DNA-binding</keyword>
<evidence type="ECO:0000256" key="2">
    <source>
        <dbReference type="ARBA" id="ARBA00023012"/>
    </source>
</evidence>
<evidence type="ECO:0000256" key="1">
    <source>
        <dbReference type="ARBA" id="ARBA00005820"/>
    </source>
</evidence>
<dbReference type="SUPFAM" id="SSF48452">
    <property type="entry name" value="TPR-like"/>
    <property type="match status" value="1"/>
</dbReference>
<dbReference type="GO" id="GO:0003677">
    <property type="term" value="F:DNA binding"/>
    <property type="evidence" value="ECO:0007669"/>
    <property type="project" value="UniProtKB-UniRule"/>
</dbReference>
<dbReference type="PROSITE" id="PS51755">
    <property type="entry name" value="OMPR_PHOB"/>
    <property type="match status" value="1"/>
</dbReference>
<keyword evidence="3" id="KW-0805">Transcription regulation</keyword>
<dbReference type="Gene3D" id="1.25.40.10">
    <property type="entry name" value="Tetratricopeptide repeat domain"/>
    <property type="match status" value="1"/>
</dbReference>
<dbReference type="SUPFAM" id="SSF46894">
    <property type="entry name" value="C-terminal effector domain of the bipartite response regulators"/>
    <property type="match status" value="1"/>
</dbReference>
<dbReference type="GO" id="GO:0006355">
    <property type="term" value="P:regulation of DNA-templated transcription"/>
    <property type="evidence" value="ECO:0007669"/>
    <property type="project" value="InterPro"/>
</dbReference>
<comment type="similarity">
    <text evidence="1">Belongs to the AfsR/DnrI/RedD regulatory family.</text>
</comment>
<dbReference type="EMBL" id="BMWH01000004">
    <property type="protein sequence ID" value="GGZ79340.1"/>
    <property type="molecule type" value="Genomic_DNA"/>
</dbReference>
<dbReference type="Pfam" id="PF03704">
    <property type="entry name" value="BTAD"/>
    <property type="match status" value="1"/>
</dbReference>
<dbReference type="CDD" id="cd15831">
    <property type="entry name" value="BTAD"/>
    <property type="match status" value="1"/>
</dbReference>
<dbReference type="GO" id="GO:0000160">
    <property type="term" value="P:phosphorelay signal transduction system"/>
    <property type="evidence" value="ECO:0007669"/>
    <property type="project" value="UniProtKB-KW"/>
</dbReference>
<feature type="domain" description="OmpR/PhoB-type" evidence="7">
    <location>
        <begin position="1"/>
        <end position="83"/>
    </location>
</feature>
<dbReference type="AlphaFoldDB" id="A0A918R009"/>